<dbReference type="InterPro" id="IPR050090">
    <property type="entry name" value="Tyrosine_recombinase_XerCD"/>
</dbReference>
<evidence type="ECO:0000256" key="2">
    <source>
        <dbReference type="ARBA" id="ARBA00022908"/>
    </source>
</evidence>
<organism evidence="8 9">
    <name type="scientific">Enterococcus dongliensis</name>
    <dbReference type="NCBI Taxonomy" id="2559925"/>
    <lineage>
        <taxon>Bacteria</taxon>
        <taxon>Bacillati</taxon>
        <taxon>Bacillota</taxon>
        <taxon>Bacilli</taxon>
        <taxon>Lactobacillales</taxon>
        <taxon>Enterococcaceae</taxon>
        <taxon>Enterococcus</taxon>
    </lineage>
</organism>
<dbReference type="SUPFAM" id="SSF56349">
    <property type="entry name" value="DNA breaking-rejoining enzymes"/>
    <property type="match status" value="1"/>
</dbReference>
<keyword evidence="3 5" id="KW-0238">DNA-binding</keyword>
<dbReference type="InterPro" id="IPR002104">
    <property type="entry name" value="Integrase_catalytic"/>
</dbReference>
<evidence type="ECO:0000256" key="1">
    <source>
        <dbReference type="ARBA" id="ARBA00008857"/>
    </source>
</evidence>
<dbReference type="PROSITE" id="PS51900">
    <property type="entry name" value="CB"/>
    <property type="match status" value="1"/>
</dbReference>
<accession>A0ABU3ERS2</accession>
<comment type="similarity">
    <text evidence="1">Belongs to the 'phage' integrase family.</text>
</comment>
<dbReference type="InterPro" id="IPR004107">
    <property type="entry name" value="Integrase_SAM-like_N"/>
</dbReference>
<keyword evidence="4" id="KW-0233">DNA recombination</keyword>
<feature type="domain" description="Tyr recombinase" evidence="6">
    <location>
        <begin position="106"/>
        <end position="297"/>
    </location>
</feature>
<dbReference type="InterPro" id="IPR011010">
    <property type="entry name" value="DNA_brk_join_enz"/>
</dbReference>
<protein>
    <submittedName>
        <fullName evidence="8">Tyrosine-type recombinase/integrase</fullName>
    </submittedName>
</protein>
<evidence type="ECO:0000313" key="9">
    <source>
        <dbReference type="Proteomes" id="UP001256547"/>
    </source>
</evidence>
<evidence type="ECO:0000259" key="6">
    <source>
        <dbReference type="PROSITE" id="PS51898"/>
    </source>
</evidence>
<evidence type="ECO:0000313" key="8">
    <source>
        <dbReference type="EMBL" id="MDT2597555.1"/>
    </source>
</evidence>
<dbReference type="InterPro" id="IPR013762">
    <property type="entry name" value="Integrase-like_cat_sf"/>
</dbReference>
<dbReference type="Pfam" id="PF02899">
    <property type="entry name" value="Phage_int_SAM_1"/>
    <property type="match status" value="1"/>
</dbReference>
<evidence type="ECO:0000256" key="3">
    <source>
        <dbReference type="ARBA" id="ARBA00023125"/>
    </source>
</evidence>
<keyword evidence="2" id="KW-0229">DNA integration</keyword>
<dbReference type="Gene3D" id="1.10.443.10">
    <property type="entry name" value="Intergrase catalytic core"/>
    <property type="match status" value="1"/>
</dbReference>
<feature type="domain" description="Core-binding (CB)" evidence="7">
    <location>
        <begin position="1"/>
        <end position="85"/>
    </location>
</feature>
<gene>
    <name evidence="8" type="ORF">P7D39_11130</name>
</gene>
<dbReference type="PANTHER" id="PTHR30349:SF41">
    <property type="entry name" value="INTEGRASE_RECOMBINASE PROTEIN MJ0367-RELATED"/>
    <property type="match status" value="1"/>
</dbReference>
<evidence type="ECO:0000256" key="4">
    <source>
        <dbReference type="ARBA" id="ARBA00023172"/>
    </source>
</evidence>
<evidence type="ECO:0000256" key="5">
    <source>
        <dbReference type="PROSITE-ProRule" id="PRU01248"/>
    </source>
</evidence>
<keyword evidence="9" id="KW-1185">Reference proteome</keyword>
<evidence type="ECO:0000259" key="7">
    <source>
        <dbReference type="PROSITE" id="PS51900"/>
    </source>
</evidence>
<sequence length="305" mass="35479">MDWNEIILEFCLDITIKGFSQITIKNYESKLKNSAFYFTEQGVEPLNINKSSINGWILHQQYLKHQSSSINVAVSRMKKLFDYIIDEGHLDINPFTKVSRLPERIKEIHPLNDSEIKNIIDVARRHPYKHVGQRNVVILMIMLDCGLRVSEVTNLELRDVLTNQLIVRNSKNNKDRSVVISPMLQKELIKYERIKKKKYGNMYGNHTFSPLLISSRGGRLNSKTIWQIMSEIKKSACIRDIVRFSGHTLRHTYASMQLRNGLDIYTLSLNLGHSSIQMTQNYVRTLKTEDFFDKSLKTSTLMNLK</sequence>
<dbReference type="EMBL" id="JARPYR010000025">
    <property type="protein sequence ID" value="MDT2597555.1"/>
    <property type="molecule type" value="Genomic_DNA"/>
</dbReference>
<dbReference type="InterPro" id="IPR044068">
    <property type="entry name" value="CB"/>
</dbReference>
<dbReference type="PROSITE" id="PS51898">
    <property type="entry name" value="TYR_RECOMBINASE"/>
    <property type="match status" value="1"/>
</dbReference>
<dbReference type="Gene3D" id="1.10.150.130">
    <property type="match status" value="1"/>
</dbReference>
<dbReference type="CDD" id="cd00397">
    <property type="entry name" value="DNA_BRE_C"/>
    <property type="match status" value="1"/>
</dbReference>
<dbReference type="InterPro" id="IPR010998">
    <property type="entry name" value="Integrase_recombinase_N"/>
</dbReference>
<comment type="caution">
    <text evidence="8">The sequence shown here is derived from an EMBL/GenBank/DDBJ whole genome shotgun (WGS) entry which is preliminary data.</text>
</comment>
<reference evidence="8 9" key="1">
    <citation type="submission" date="2023-03" db="EMBL/GenBank/DDBJ databases">
        <authorList>
            <person name="Shen W."/>
            <person name="Cai J."/>
        </authorList>
    </citation>
    <scope>NUCLEOTIDE SEQUENCE [LARGE SCALE GENOMIC DNA]</scope>
    <source>
        <strain evidence="8 9">P72-2</strain>
    </source>
</reference>
<dbReference type="Pfam" id="PF00589">
    <property type="entry name" value="Phage_integrase"/>
    <property type="match status" value="1"/>
</dbReference>
<dbReference type="RefSeq" id="WP_311924864.1">
    <property type="nucleotide sequence ID" value="NZ_JARPYR010000025.1"/>
</dbReference>
<name>A0ABU3ERS2_9ENTE</name>
<dbReference type="PANTHER" id="PTHR30349">
    <property type="entry name" value="PHAGE INTEGRASE-RELATED"/>
    <property type="match status" value="1"/>
</dbReference>
<proteinExistence type="inferred from homology"/>
<dbReference type="Proteomes" id="UP001256547">
    <property type="component" value="Unassembled WGS sequence"/>
</dbReference>